<dbReference type="InterPro" id="IPR048332">
    <property type="entry name" value="GD_AH_C"/>
</dbReference>
<keyword evidence="2" id="KW-0456">Lyase</keyword>
<comment type="similarity">
    <text evidence="1">Belongs to the UxaA family.</text>
</comment>
<feature type="domain" description="D-galactarate/Altronate dehydratase C-terminal" evidence="4">
    <location>
        <begin position="142"/>
        <end position="374"/>
    </location>
</feature>
<protein>
    <submittedName>
        <fullName evidence="5">UxaA family hydrolase</fullName>
    </submittedName>
</protein>
<proteinExistence type="inferred from homology"/>
<dbReference type="Pfam" id="PF04295">
    <property type="entry name" value="GD_AH_second"/>
    <property type="match status" value="1"/>
</dbReference>
<accession>A0A9D1V3K5</accession>
<reference evidence="5" key="1">
    <citation type="journal article" date="2021" name="PeerJ">
        <title>Extensive microbial diversity within the chicken gut microbiome revealed by metagenomics and culture.</title>
        <authorList>
            <person name="Gilroy R."/>
            <person name="Ravi A."/>
            <person name="Getino M."/>
            <person name="Pursley I."/>
            <person name="Horton D.L."/>
            <person name="Alikhan N.F."/>
            <person name="Baker D."/>
            <person name="Gharbi K."/>
            <person name="Hall N."/>
            <person name="Watson M."/>
            <person name="Adriaenssens E.M."/>
            <person name="Foster-Nyarko E."/>
            <person name="Jarju S."/>
            <person name="Secka A."/>
            <person name="Antonio M."/>
            <person name="Oren A."/>
            <person name="Chaudhuri R.R."/>
            <person name="La Ragione R."/>
            <person name="Hildebrand F."/>
            <person name="Pallen M.J."/>
        </authorList>
    </citation>
    <scope>NUCLEOTIDE SEQUENCE</scope>
    <source>
        <strain evidence="5">2239</strain>
    </source>
</reference>
<dbReference type="InterPro" id="IPR052172">
    <property type="entry name" value="UxaA_altronate/galactarate_dh"/>
</dbReference>
<dbReference type="PANTHER" id="PTHR30536">
    <property type="entry name" value="ALTRONATE/GALACTARATE DEHYDRATASE"/>
    <property type="match status" value="1"/>
</dbReference>
<evidence type="ECO:0000259" key="3">
    <source>
        <dbReference type="Pfam" id="PF04295"/>
    </source>
</evidence>
<dbReference type="InterPro" id="IPR007392">
    <property type="entry name" value="GD_AH_second"/>
</dbReference>
<dbReference type="GO" id="GO:0016787">
    <property type="term" value="F:hydrolase activity"/>
    <property type="evidence" value="ECO:0007669"/>
    <property type="project" value="UniProtKB-KW"/>
</dbReference>
<evidence type="ECO:0000256" key="1">
    <source>
        <dbReference type="ARBA" id="ARBA00010986"/>
    </source>
</evidence>
<sequence>MEFMGYVRPDGKVGARNYVGVIPSVTCANDVAQAICRQVMGTVSFLHHQGCCQMPPDLERVTDTLISLGKSPNLASVLVVSLGCEGTDHERMVKEIAATGKHVEIIHIQELGGVSKAIQAGTDIARRLVIEASGLQRQPVDVSNIVMAIKCGASDTTSGMASNCVIGYVADKLVDLGATVIFGETTEFIGGEHLLARRAVSKEVGDKIFKIVNDMENRAKAIGCDMRKGQPTPGNIAGGLSSIEEKTLGAIVKSGTRPIQGVLDYPEYVTNQKGLWIKDTPGREPEILTGMAATGAQFMMFSTGRGAPQGFPCMPVVKICGNPITYPRMEQDMDLNAGLIITGDKTIEQVGEEAFAKALRTLSGEMTKNEAIQYVSSIDIHCLGPVI</sequence>
<organism evidence="5 6">
    <name type="scientific">Candidatus Allofournierella pullicola</name>
    <dbReference type="NCBI Taxonomy" id="2838596"/>
    <lineage>
        <taxon>Bacteria</taxon>
        <taxon>Bacillati</taxon>
        <taxon>Bacillota</taxon>
        <taxon>Clostridia</taxon>
        <taxon>Eubacteriales</taxon>
        <taxon>Oscillospiraceae</taxon>
        <taxon>Allofournierella</taxon>
    </lineage>
</organism>
<name>A0A9D1V3K5_9FIRM</name>
<dbReference type="GO" id="GO:0016829">
    <property type="term" value="F:lyase activity"/>
    <property type="evidence" value="ECO:0007669"/>
    <property type="project" value="UniProtKB-KW"/>
</dbReference>
<evidence type="ECO:0000313" key="6">
    <source>
        <dbReference type="Proteomes" id="UP000824193"/>
    </source>
</evidence>
<evidence type="ECO:0000259" key="4">
    <source>
        <dbReference type="Pfam" id="PF20629"/>
    </source>
</evidence>
<dbReference type="Proteomes" id="UP000824193">
    <property type="component" value="Unassembled WGS sequence"/>
</dbReference>
<evidence type="ECO:0000313" key="5">
    <source>
        <dbReference type="EMBL" id="HIX05443.1"/>
    </source>
</evidence>
<evidence type="ECO:0000256" key="2">
    <source>
        <dbReference type="ARBA" id="ARBA00023239"/>
    </source>
</evidence>
<feature type="domain" description="D-galactarate/Altronate dehydratase second" evidence="3">
    <location>
        <begin position="5"/>
        <end position="132"/>
    </location>
</feature>
<reference evidence="5" key="2">
    <citation type="submission" date="2021-04" db="EMBL/GenBank/DDBJ databases">
        <authorList>
            <person name="Gilroy R."/>
        </authorList>
    </citation>
    <scope>NUCLEOTIDE SEQUENCE</scope>
    <source>
        <strain evidence="5">2239</strain>
    </source>
</reference>
<dbReference type="GO" id="GO:0019698">
    <property type="term" value="P:D-galacturonate catabolic process"/>
    <property type="evidence" value="ECO:0007669"/>
    <property type="project" value="TreeGrafter"/>
</dbReference>
<dbReference type="EMBL" id="DXFW01000013">
    <property type="protein sequence ID" value="HIX05443.1"/>
    <property type="molecule type" value="Genomic_DNA"/>
</dbReference>
<dbReference type="Pfam" id="PF20629">
    <property type="entry name" value="GD_AH_C"/>
    <property type="match status" value="1"/>
</dbReference>
<dbReference type="AlphaFoldDB" id="A0A9D1V3K5"/>
<keyword evidence="5" id="KW-0378">Hydrolase</keyword>
<gene>
    <name evidence="5" type="ORF">H9865_04970</name>
</gene>
<comment type="caution">
    <text evidence="5">The sequence shown here is derived from an EMBL/GenBank/DDBJ whole genome shotgun (WGS) entry which is preliminary data.</text>
</comment>
<dbReference type="PANTHER" id="PTHR30536:SF5">
    <property type="entry name" value="ALTRONATE DEHYDRATASE"/>
    <property type="match status" value="1"/>
</dbReference>